<evidence type="ECO:0000313" key="5">
    <source>
        <dbReference type="EMBL" id="CAE0363047.1"/>
    </source>
</evidence>
<comment type="similarity">
    <text evidence="4">Belongs to the peptidase T1B family.</text>
</comment>
<dbReference type="InterPro" id="IPR016050">
    <property type="entry name" value="Proteasome_bsu_CS"/>
</dbReference>
<reference evidence="6" key="1">
    <citation type="submission" date="2021-01" db="EMBL/GenBank/DDBJ databases">
        <authorList>
            <person name="Corre E."/>
            <person name="Pelletier E."/>
            <person name="Niang G."/>
            <person name="Scheremetjew M."/>
            <person name="Finn R."/>
            <person name="Kale V."/>
            <person name="Holt S."/>
            <person name="Cochrane G."/>
            <person name="Meng A."/>
            <person name="Brown T."/>
            <person name="Cohen L."/>
        </authorList>
    </citation>
    <scope>NUCLEOTIDE SEQUENCE</scope>
    <source>
        <strain evidence="6">CCMP1510</strain>
    </source>
</reference>
<dbReference type="PANTHER" id="PTHR32194:SF6">
    <property type="entry name" value="PROTEASOME SUBUNIT BETA"/>
    <property type="match status" value="1"/>
</dbReference>
<sequence length="257" mass="28507">MIGEAQMMHAHRVPPRQHELGIESDQEVPIHHTQRPIVTGTSVLGLKYKDGIMMAADTLASYGSLAMFKEVTRIAPAGTNTLVGGSGEMSDFHHILRLLEELGRENLNADDGFEHPPAEIYRYLRTVMYNRRSKLNPLWNQLVVGGHKDGESFLGVVDLRGTAYTDDVVATGYGAHLAMPVMRNKWRPGLEEGEARNLLEDCLRVLFYRDCRALDTIILSKATDQGTLVSPPYKLTTDWSSASFVVPKADDDGDGGW</sequence>
<comment type="function">
    <text evidence="4">Non-catalytic component of the proteasome.</text>
</comment>
<dbReference type="EMBL" id="HBIJ01005364">
    <property type="protein sequence ID" value="CAE0363048.1"/>
    <property type="molecule type" value="Transcribed_RNA"/>
</dbReference>
<dbReference type="InterPro" id="IPR029055">
    <property type="entry name" value="Ntn_hydrolases_N"/>
</dbReference>
<comment type="subcellular location">
    <subcellularLocation>
        <location evidence="4">Cytoplasm</location>
    </subcellularLocation>
    <subcellularLocation>
        <location evidence="4">Nucleus</location>
    </subcellularLocation>
</comment>
<dbReference type="GO" id="GO:0005634">
    <property type="term" value="C:nucleus"/>
    <property type="evidence" value="ECO:0007669"/>
    <property type="project" value="UniProtKB-SubCell"/>
</dbReference>
<dbReference type="InterPro" id="IPR023333">
    <property type="entry name" value="Proteasome_suB-type"/>
</dbReference>
<evidence type="ECO:0000256" key="2">
    <source>
        <dbReference type="ARBA" id="ARBA00022942"/>
    </source>
</evidence>
<gene>
    <name evidence="5" type="ORF">ALAG00032_LOCUS3788</name>
    <name evidence="6" type="ORF">ALAG00032_LOCUS3789</name>
</gene>
<dbReference type="Pfam" id="PF00227">
    <property type="entry name" value="Proteasome"/>
    <property type="match status" value="1"/>
</dbReference>
<dbReference type="CDD" id="cd03760">
    <property type="entry name" value="proteasome_beta_type_4"/>
    <property type="match status" value="1"/>
</dbReference>
<dbReference type="SUPFAM" id="SSF56235">
    <property type="entry name" value="N-terminal nucleophile aminohydrolases (Ntn hydrolases)"/>
    <property type="match status" value="1"/>
</dbReference>
<evidence type="ECO:0000256" key="4">
    <source>
        <dbReference type="PIRNR" id="PIRNR001213"/>
    </source>
</evidence>
<keyword evidence="1 4" id="KW-0963">Cytoplasm</keyword>
<protein>
    <recommendedName>
        <fullName evidence="4">Proteasome subunit beta</fullName>
    </recommendedName>
</protein>
<evidence type="ECO:0000256" key="1">
    <source>
        <dbReference type="ARBA" id="ARBA00022490"/>
    </source>
</evidence>
<dbReference type="InterPro" id="IPR016295">
    <property type="entry name" value="Proteasome_beta4"/>
</dbReference>
<dbReference type="PROSITE" id="PS51476">
    <property type="entry name" value="PROTEASOME_BETA_2"/>
    <property type="match status" value="1"/>
</dbReference>
<dbReference type="PROSITE" id="PS00854">
    <property type="entry name" value="PROTEASOME_BETA_1"/>
    <property type="match status" value="1"/>
</dbReference>
<dbReference type="Gene3D" id="3.60.20.10">
    <property type="entry name" value="Glutamine Phosphoribosylpyrophosphate, subunit 1, domain 1"/>
    <property type="match status" value="1"/>
</dbReference>
<evidence type="ECO:0000313" key="6">
    <source>
        <dbReference type="EMBL" id="CAE0363048.1"/>
    </source>
</evidence>
<dbReference type="GO" id="GO:0051603">
    <property type="term" value="P:proteolysis involved in protein catabolic process"/>
    <property type="evidence" value="ECO:0007669"/>
    <property type="project" value="InterPro"/>
</dbReference>
<accession>A0A6S8AP70</accession>
<organism evidence="6">
    <name type="scientific">Aureoumbra lagunensis</name>
    <dbReference type="NCBI Taxonomy" id="44058"/>
    <lineage>
        <taxon>Eukaryota</taxon>
        <taxon>Sar</taxon>
        <taxon>Stramenopiles</taxon>
        <taxon>Ochrophyta</taxon>
        <taxon>Pelagophyceae</taxon>
        <taxon>Pelagomonadales</taxon>
        <taxon>Aureoumbra</taxon>
    </lineage>
</organism>
<dbReference type="PANTHER" id="PTHR32194">
    <property type="entry name" value="METALLOPROTEASE TLDD"/>
    <property type="match status" value="1"/>
</dbReference>
<evidence type="ECO:0000256" key="3">
    <source>
        <dbReference type="ARBA" id="ARBA00023242"/>
    </source>
</evidence>
<dbReference type="GO" id="GO:0005737">
    <property type="term" value="C:cytoplasm"/>
    <property type="evidence" value="ECO:0007669"/>
    <property type="project" value="UniProtKB-SubCell"/>
</dbReference>
<dbReference type="InterPro" id="IPR001353">
    <property type="entry name" value="Proteasome_sua/b"/>
</dbReference>
<dbReference type="EMBL" id="HBIJ01005363">
    <property type="protein sequence ID" value="CAE0363047.1"/>
    <property type="molecule type" value="Transcribed_RNA"/>
</dbReference>
<proteinExistence type="inferred from homology"/>
<name>A0A6S8AP70_9STRA</name>
<dbReference type="GO" id="GO:0019774">
    <property type="term" value="C:proteasome core complex, beta-subunit complex"/>
    <property type="evidence" value="ECO:0007669"/>
    <property type="project" value="UniProtKB-UniRule"/>
</dbReference>
<dbReference type="AlphaFoldDB" id="A0A6S8AP70"/>
<keyword evidence="3 4" id="KW-0539">Nucleus</keyword>
<dbReference type="PIRSF" id="PIRSF001213">
    <property type="entry name" value="Psome_endopept_beta"/>
    <property type="match status" value="1"/>
</dbReference>
<keyword evidence="2 4" id="KW-0647">Proteasome</keyword>